<sequence length="111" mass="11790">MNQTLALIAALAWPLPMLVALYFVARTKALKLRVIWAVLCFVGVGAFWMQPSTGLWGFVPFAVNILGPGAANGFLKATFPAGAVLSLIAVYFARRKAKAATPSPTRTPDAA</sequence>
<keyword evidence="3" id="KW-1185">Reference proteome</keyword>
<keyword evidence="1" id="KW-1133">Transmembrane helix</keyword>
<dbReference type="RefSeq" id="WP_198578068.1">
    <property type="nucleotide sequence ID" value="NZ_JADWOX010000019.1"/>
</dbReference>
<accession>A0ABS0T3D7</accession>
<gene>
    <name evidence="2" type="ORF">I4Q42_21105</name>
</gene>
<organism evidence="2 3">
    <name type="scientific">Caulobacter hibisci</name>
    <dbReference type="NCBI Taxonomy" id="2035993"/>
    <lineage>
        <taxon>Bacteria</taxon>
        <taxon>Pseudomonadati</taxon>
        <taxon>Pseudomonadota</taxon>
        <taxon>Alphaproteobacteria</taxon>
        <taxon>Caulobacterales</taxon>
        <taxon>Caulobacteraceae</taxon>
        <taxon>Caulobacter</taxon>
    </lineage>
</organism>
<dbReference type="Proteomes" id="UP000639859">
    <property type="component" value="Unassembled WGS sequence"/>
</dbReference>
<evidence type="ECO:0000313" key="2">
    <source>
        <dbReference type="EMBL" id="MBI1686174.1"/>
    </source>
</evidence>
<evidence type="ECO:0000313" key="3">
    <source>
        <dbReference type="Proteomes" id="UP000639859"/>
    </source>
</evidence>
<evidence type="ECO:0000256" key="1">
    <source>
        <dbReference type="SAM" id="Phobius"/>
    </source>
</evidence>
<dbReference type="EMBL" id="JADWOX010000019">
    <property type="protein sequence ID" value="MBI1686174.1"/>
    <property type="molecule type" value="Genomic_DNA"/>
</dbReference>
<keyword evidence="1" id="KW-0472">Membrane</keyword>
<name>A0ABS0T3D7_9CAUL</name>
<feature type="transmembrane region" description="Helical" evidence="1">
    <location>
        <begin position="70"/>
        <end position="93"/>
    </location>
</feature>
<proteinExistence type="predicted"/>
<feature type="transmembrane region" description="Helical" evidence="1">
    <location>
        <begin position="32"/>
        <end position="50"/>
    </location>
</feature>
<keyword evidence="1" id="KW-0812">Transmembrane</keyword>
<protein>
    <submittedName>
        <fullName evidence="2">Uncharacterized protein</fullName>
    </submittedName>
</protein>
<feature type="transmembrane region" description="Helical" evidence="1">
    <location>
        <begin position="6"/>
        <end position="25"/>
    </location>
</feature>
<reference evidence="2 3" key="1">
    <citation type="submission" date="2020-11" db="EMBL/GenBank/DDBJ databases">
        <title>genome sequence of strain KACC 18849.</title>
        <authorList>
            <person name="Gao J."/>
            <person name="Zhang X."/>
        </authorList>
    </citation>
    <scope>NUCLEOTIDE SEQUENCE [LARGE SCALE GENOMIC DNA]</scope>
    <source>
        <strain evidence="2 3">KACC 18849</strain>
    </source>
</reference>
<comment type="caution">
    <text evidence="2">The sequence shown here is derived from an EMBL/GenBank/DDBJ whole genome shotgun (WGS) entry which is preliminary data.</text>
</comment>